<proteinExistence type="predicted"/>
<evidence type="ECO:0000313" key="2">
    <source>
        <dbReference type="EMBL" id="OIQ85937.1"/>
    </source>
</evidence>
<evidence type="ECO:0000256" key="1">
    <source>
        <dbReference type="SAM" id="MobiDB-lite"/>
    </source>
</evidence>
<name>A0A1J5QQN2_9ZZZZ</name>
<reference evidence="2" key="1">
    <citation type="submission" date="2016-10" db="EMBL/GenBank/DDBJ databases">
        <title>Sequence of Gallionella enrichment culture.</title>
        <authorList>
            <person name="Poehlein A."/>
            <person name="Muehling M."/>
            <person name="Daniel R."/>
        </authorList>
    </citation>
    <scope>NUCLEOTIDE SEQUENCE</scope>
</reference>
<organism evidence="2">
    <name type="scientific">mine drainage metagenome</name>
    <dbReference type="NCBI Taxonomy" id="410659"/>
    <lineage>
        <taxon>unclassified sequences</taxon>
        <taxon>metagenomes</taxon>
        <taxon>ecological metagenomes</taxon>
    </lineage>
</organism>
<protein>
    <submittedName>
        <fullName evidence="2">Uncharacterized protein</fullName>
    </submittedName>
</protein>
<dbReference type="EMBL" id="MLJW01000510">
    <property type="protein sequence ID" value="OIQ85937.1"/>
    <property type="molecule type" value="Genomic_DNA"/>
</dbReference>
<sequence>MVGPHVCDTLGATRDSERPSKRGRTWTDWAVQAGLLLHVVPERG</sequence>
<dbReference type="AlphaFoldDB" id="A0A1J5QQN2"/>
<comment type="caution">
    <text evidence="2">The sequence shown here is derived from an EMBL/GenBank/DDBJ whole genome shotgun (WGS) entry which is preliminary data.</text>
</comment>
<gene>
    <name evidence="2" type="ORF">GALL_322100</name>
</gene>
<accession>A0A1J5QQN2</accession>
<feature type="region of interest" description="Disordered" evidence="1">
    <location>
        <begin position="1"/>
        <end position="23"/>
    </location>
</feature>